<protein>
    <submittedName>
        <fullName evidence="8">Cytochrome B</fullName>
    </submittedName>
</protein>
<dbReference type="Pfam" id="PF01292">
    <property type="entry name" value="Ni_hydr_CYTB"/>
    <property type="match status" value="1"/>
</dbReference>
<evidence type="ECO:0000256" key="3">
    <source>
        <dbReference type="ARBA" id="ARBA00022692"/>
    </source>
</evidence>
<dbReference type="SUPFAM" id="SSF81342">
    <property type="entry name" value="Transmembrane di-heme cytochromes"/>
    <property type="match status" value="1"/>
</dbReference>
<keyword evidence="5 6" id="KW-0472">Membrane</keyword>
<dbReference type="Gene3D" id="1.20.950.20">
    <property type="entry name" value="Transmembrane di-heme cytochromes, Chain C"/>
    <property type="match status" value="1"/>
</dbReference>
<feature type="transmembrane region" description="Helical" evidence="6">
    <location>
        <begin position="117"/>
        <end position="139"/>
    </location>
</feature>
<reference evidence="8 9" key="1">
    <citation type="submission" date="2019-11" db="EMBL/GenBank/DDBJ databases">
        <title>Whole-genome sequence of Rhodoplanes serenus DSM 18633, type strain.</title>
        <authorList>
            <person name="Kyndt J.A."/>
            <person name="Meyer T.E."/>
        </authorList>
    </citation>
    <scope>NUCLEOTIDE SEQUENCE [LARGE SCALE GENOMIC DNA]</scope>
    <source>
        <strain evidence="8 9">DSM 18633</strain>
    </source>
</reference>
<evidence type="ECO:0000256" key="1">
    <source>
        <dbReference type="ARBA" id="ARBA00004651"/>
    </source>
</evidence>
<dbReference type="InterPro" id="IPR051542">
    <property type="entry name" value="Hydrogenase_cytochrome"/>
</dbReference>
<dbReference type="RefSeq" id="WP_111385014.1">
    <property type="nucleotide sequence ID" value="NZ_NPEW01000070.1"/>
</dbReference>
<evidence type="ECO:0000259" key="7">
    <source>
        <dbReference type="Pfam" id="PF01292"/>
    </source>
</evidence>
<feature type="transmembrane region" description="Helical" evidence="6">
    <location>
        <begin position="47"/>
        <end position="69"/>
    </location>
</feature>
<dbReference type="AlphaFoldDB" id="A0A327K7B1"/>
<proteinExistence type="predicted"/>
<dbReference type="InterPro" id="IPR011577">
    <property type="entry name" value="Cyt_b561_bac/Ni-Hgenase"/>
</dbReference>
<accession>A0A327K7B1</accession>
<evidence type="ECO:0000256" key="2">
    <source>
        <dbReference type="ARBA" id="ARBA00022475"/>
    </source>
</evidence>
<keyword evidence="4 6" id="KW-1133">Transmembrane helix</keyword>
<evidence type="ECO:0000256" key="5">
    <source>
        <dbReference type="ARBA" id="ARBA00023136"/>
    </source>
</evidence>
<feature type="transmembrane region" description="Helical" evidence="6">
    <location>
        <begin position="159"/>
        <end position="178"/>
    </location>
</feature>
<dbReference type="GO" id="GO:0005886">
    <property type="term" value="C:plasma membrane"/>
    <property type="evidence" value="ECO:0007669"/>
    <property type="project" value="UniProtKB-SubCell"/>
</dbReference>
<dbReference type="PANTHER" id="PTHR30485">
    <property type="entry name" value="NI/FE-HYDROGENASE 1 B-TYPE CYTOCHROME SUBUNIT"/>
    <property type="match status" value="1"/>
</dbReference>
<comment type="subcellular location">
    <subcellularLocation>
        <location evidence="1">Cell membrane</location>
        <topology evidence="1">Multi-pass membrane protein</topology>
    </subcellularLocation>
</comment>
<keyword evidence="3 6" id="KW-0812">Transmembrane</keyword>
<evidence type="ECO:0000256" key="6">
    <source>
        <dbReference type="SAM" id="Phobius"/>
    </source>
</evidence>
<feature type="domain" description="Cytochrome b561 bacterial/Ni-hydrogenase" evidence="7">
    <location>
        <begin position="8"/>
        <end position="194"/>
    </location>
</feature>
<dbReference type="GO" id="GO:0022904">
    <property type="term" value="P:respiratory electron transport chain"/>
    <property type="evidence" value="ECO:0007669"/>
    <property type="project" value="InterPro"/>
</dbReference>
<dbReference type="PANTHER" id="PTHR30485:SF0">
    <property type="entry name" value="NI_FE-HYDROGENASE 1 B-TYPE CYTOCHROME SUBUNIT-RELATED"/>
    <property type="match status" value="1"/>
</dbReference>
<evidence type="ECO:0000313" key="9">
    <source>
        <dbReference type="Proteomes" id="UP000438991"/>
    </source>
</evidence>
<dbReference type="InterPro" id="IPR016174">
    <property type="entry name" value="Di-haem_cyt_TM"/>
</dbReference>
<dbReference type="GO" id="GO:0009055">
    <property type="term" value="F:electron transfer activity"/>
    <property type="evidence" value="ECO:0007669"/>
    <property type="project" value="InterPro"/>
</dbReference>
<sequence>MTLMRVRVFTRFERFWHWSQAALILALIFTGAGLHGFHRVLKFGDMLTIHVAAALALMLLWIFAIFWHLTTGQWRHYRPTTEGLGQIIRFYSIGIFRGAPHPFRKTWRRKHNPLQALTYLMLKLVLNPLIWVSGLTLLLYDLWRKEPWAAGGLETVATVHTAAAFLMVAFLIMHVYVITTGETVGEQIETMVTGYDRMEIDPAEAEVLKRDGALG</sequence>
<gene>
    <name evidence="8" type="ORF">GJ689_05705</name>
</gene>
<evidence type="ECO:0000313" key="8">
    <source>
        <dbReference type="EMBL" id="MTW15699.1"/>
    </source>
</evidence>
<feature type="transmembrane region" description="Helical" evidence="6">
    <location>
        <begin position="21"/>
        <end position="41"/>
    </location>
</feature>
<organism evidence="8 9">
    <name type="scientific">Rhodoplanes serenus</name>
    <dbReference type="NCBI Taxonomy" id="200615"/>
    <lineage>
        <taxon>Bacteria</taxon>
        <taxon>Pseudomonadati</taxon>
        <taxon>Pseudomonadota</taxon>
        <taxon>Alphaproteobacteria</taxon>
        <taxon>Hyphomicrobiales</taxon>
        <taxon>Nitrobacteraceae</taxon>
        <taxon>Rhodoplanes</taxon>
    </lineage>
</organism>
<name>A0A327K7B1_9BRAD</name>
<keyword evidence="2" id="KW-1003">Cell membrane</keyword>
<dbReference type="Proteomes" id="UP000438991">
    <property type="component" value="Unassembled WGS sequence"/>
</dbReference>
<evidence type="ECO:0000256" key="4">
    <source>
        <dbReference type="ARBA" id="ARBA00022989"/>
    </source>
</evidence>
<dbReference type="EMBL" id="WNKV01000003">
    <property type="protein sequence ID" value="MTW15699.1"/>
    <property type="molecule type" value="Genomic_DNA"/>
</dbReference>
<comment type="caution">
    <text evidence="8">The sequence shown here is derived from an EMBL/GenBank/DDBJ whole genome shotgun (WGS) entry which is preliminary data.</text>
</comment>
<dbReference type="GO" id="GO:0020037">
    <property type="term" value="F:heme binding"/>
    <property type="evidence" value="ECO:0007669"/>
    <property type="project" value="TreeGrafter"/>
</dbReference>